<dbReference type="InterPro" id="IPR019934">
    <property type="entry name" value="CHP03545"/>
</dbReference>
<dbReference type="AlphaFoldDB" id="A0A432WBY9"/>
<proteinExistence type="predicted"/>
<organism evidence="2 3">
    <name type="scientific">Aliidiomarina sanyensis</name>
    <dbReference type="NCBI Taxonomy" id="1249555"/>
    <lineage>
        <taxon>Bacteria</taxon>
        <taxon>Pseudomonadati</taxon>
        <taxon>Pseudomonadota</taxon>
        <taxon>Gammaproteobacteria</taxon>
        <taxon>Alteromonadales</taxon>
        <taxon>Idiomarinaceae</taxon>
        <taxon>Aliidiomarina</taxon>
    </lineage>
</organism>
<comment type="caution">
    <text evidence="2">The sequence shown here is derived from an EMBL/GenBank/DDBJ whole genome shotgun (WGS) entry which is preliminary data.</text>
</comment>
<evidence type="ECO:0008006" key="4">
    <source>
        <dbReference type="Google" id="ProtNLM"/>
    </source>
</evidence>
<dbReference type="NCBIfam" id="TIGR03545">
    <property type="entry name" value="TIGR03545 family protein"/>
    <property type="match status" value="1"/>
</dbReference>
<keyword evidence="1" id="KW-0175">Coiled coil</keyword>
<evidence type="ECO:0000256" key="1">
    <source>
        <dbReference type="SAM" id="Coils"/>
    </source>
</evidence>
<feature type="coiled-coil region" evidence="1">
    <location>
        <begin position="211"/>
        <end position="256"/>
    </location>
</feature>
<dbReference type="EMBL" id="PIPM01000013">
    <property type="protein sequence ID" value="RUO29130.1"/>
    <property type="molecule type" value="Genomic_DNA"/>
</dbReference>
<dbReference type="OrthoDB" id="5752177at2"/>
<name>A0A432WBY9_9GAMM</name>
<evidence type="ECO:0000313" key="2">
    <source>
        <dbReference type="EMBL" id="RUO29130.1"/>
    </source>
</evidence>
<reference evidence="2 3" key="1">
    <citation type="journal article" date="2011" name="Front. Microbiol.">
        <title>Genomic signatures of strain selection and enhancement in Bacillus atrophaeus var. globigii, a historical biowarfare simulant.</title>
        <authorList>
            <person name="Gibbons H.S."/>
            <person name="Broomall S.M."/>
            <person name="McNew L.A."/>
            <person name="Daligault H."/>
            <person name="Chapman C."/>
            <person name="Bruce D."/>
            <person name="Karavis M."/>
            <person name="Krepps M."/>
            <person name="McGregor P.A."/>
            <person name="Hong C."/>
            <person name="Park K.H."/>
            <person name="Akmal A."/>
            <person name="Feldman A."/>
            <person name="Lin J.S."/>
            <person name="Chang W.E."/>
            <person name="Higgs B.W."/>
            <person name="Demirev P."/>
            <person name="Lindquist J."/>
            <person name="Liem A."/>
            <person name="Fochler E."/>
            <person name="Read T.D."/>
            <person name="Tapia R."/>
            <person name="Johnson S."/>
            <person name="Bishop-Lilly K.A."/>
            <person name="Detter C."/>
            <person name="Han C."/>
            <person name="Sozhamannan S."/>
            <person name="Rosenzweig C.N."/>
            <person name="Skowronski E.W."/>
        </authorList>
    </citation>
    <scope>NUCLEOTIDE SEQUENCE [LARGE SCALE GENOMIC DNA]</scope>
    <source>
        <strain evidence="2 3">GYP-17</strain>
    </source>
</reference>
<dbReference type="RefSeq" id="WP_126777529.1">
    <property type="nucleotide sequence ID" value="NZ_PIPM01000013.1"/>
</dbReference>
<keyword evidence="3" id="KW-1185">Reference proteome</keyword>
<sequence length="589" mass="67382">MKNVIRWPGLILFFVVVIGLAVLIRVFAGPLLKGGLEYGLTRANGAEVNIARAQVHWNPFGIELSEIQVTDPDQPELNRFQASRAQAQIRFWDAVIGRIHITELNVRDVAMGVERARPGRVRADYQSEREPMDWRQMLADLEIDIPSVDQVLARSDIRTPALVERIEADFTAQRTQVEQAREQLPPRERIEAYRTRMQEITEARPRTPQELLELRQRLEALKTDVRADRELVRQFVDVSEEAVRVLRTDLEALREAPAQDLARIRQLLSFDQESISELSGILFGPRVEQWSRYAFMAFDVIGPMLARAEEQETRPSRWVGRFIDFDREQRPTFLIEQAGISIHFLDTTVTSDWQNITWQHDRIGGNPTTFILNSTASDWWSELYFDGEFRLSELRGFSGRQDWRVRGVNLPEQGLLDQQGVSARLLSAAMNSEGRVGIQEGRIDGRGLIRMSEVDMRLDGEARWAQILSDVISQVNAFDMNVSLDGPFSQPGIRLRSDLDNQLQQLLTTALRQEADTHLASIRSDLDARVQSITSTWEPRLQQFTGLRDQARDQNALLADLLSIEADDLSLGEQLEDRLRDSLRRRIGG</sequence>
<evidence type="ECO:0000313" key="3">
    <source>
        <dbReference type="Proteomes" id="UP000288405"/>
    </source>
</evidence>
<dbReference type="Proteomes" id="UP000288405">
    <property type="component" value="Unassembled WGS sequence"/>
</dbReference>
<protein>
    <recommendedName>
        <fullName evidence="4">TIGR03545 family protein</fullName>
    </recommendedName>
</protein>
<gene>
    <name evidence="2" type="ORF">CWE11_10270</name>
</gene>
<accession>A0A432WBY9</accession>